<dbReference type="CDD" id="cd03802">
    <property type="entry name" value="GT4_AviGT4-like"/>
    <property type="match status" value="1"/>
</dbReference>
<reference evidence="3 4" key="1">
    <citation type="submission" date="2023-07" db="EMBL/GenBank/DDBJ databases">
        <title>Sorghum-associated microbial communities from plants grown in Nebraska, USA.</title>
        <authorList>
            <person name="Schachtman D."/>
        </authorList>
    </citation>
    <scope>NUCLEOTIDE SEQUENCE [LARGE SCALE GENOMIC DNA]</scope>
    <source>
        <strain evidence="3 4">4256</strain>
    </source>
</reference>
<dbReference type="InterPro" id="IPR050194">
    <property type="entry name" value="Glycosyltransferase_grp1"/>
</dbReference>
<dbReference type="PANTHER" id="PTHR45947">
    <property type="entry name" value="SULFOQUINOVOSYL TRANSFERASE SQD2"/>
    <property type="match status" value="1"/>
</dbReference>
<organism evidence="3 4">
    <name type="scientific">Sphingobium xenophagum</name>
    <dbReference type="NCBI Taxonomy" id="121428"/>
    <lineage>
        <taxon>Bacteria</taxon>
        <taxon>Pseudomonadati</taxon>
        <taxon>Pseudomonadota</taxon>
        <taxon>Alphaproteobacteria</taxon>
        <taxon>Sphingomonadales</taxon>
        <taxon>Sphingomonadaceae</taxon>
        <taxon>Sphingobium</taxon>
    </lineage>
</organism>
<dbReference type="PANTHER" id="PTHR45947:SF3">
    <property type="entry name" value="SULFOQUINOVOSYL TRANSFERASE SQD2"/>
    <property type="match status" value="1"/>
</dbReference>
<keyword evidence="4" id="KW-1185">Reference proteome</keyword>
<dbReference type="Proteomes" id="UP001267638">
    <property type="component" value="Unassembled WGS sequence"/>
</dbReference>
<sequence length="379" mass="40960">MRIGIIAHLKHPIAEPFAGGLEMHTHLLARSLRDRGHAVTVFASSRSEPELGLEAICTETAITSVGTTEASDIAFFREHHAYLSLMTGLRNRDFDIIHNNALHYLPLTMADSLPMPMVTTLHTPPFCWLESGLRLCKAPHHALVAVSQSVAAQWSHVAPADAVILNGIDLRKFAFRAQVHSAPYLVWYGRIVPEKGLHLAIEAARLIGLPLRIAGPVLDEDYYRTVIAPTLGADIIHVGHLAHRELAQLVAGASAFLCTPLWDEPYGLVVAEALACGVPVAAFARGAIPEILDSSCGVLAAPGDVGSLAEAGRAALALDRRACRARAEQMCDANRMVESYEALYQQQIDLGRPVPRDGRAAMHLVPPSSPDSLRTMLHG</sequence>
<comment type="caution">
    <text evidence="3">The sequence shown here is derived from an EMBL/GenBank/DDBJ whole genome shotgun (WGS) entry which is preliminary data.</text>
</comment>
<evidence type="ECO:0000259" key="1">
    <source>
        <dbReference type="Pfam" id="PF00534"/>
    </source>
</evidence>
<dbReference type="InterPro" id="IPR028098">
    <property type="entry name" value="Glyco_trans_4-like_N"/>
</dbReference>
<protein>
    <submittedName>
        <fullName evidence="3">Glycosyltransferase involved in cell wall biosynthesis</fullName>
    </submittedName>
</protein>
<dbReference type="EMBL" id="JAVDWV010000025">
    <property type="protein sequence ID" value="MDR7156979.1"/>
    <property type="molecule type" value="Genomic_DNA"/>
</dbReference>
<feature type="domain" description="Glycosyltransferase subfamily 4-like N-terminal" evidence="2">
    <location>
        <begin position="19"/>
        <end position="171"/>
    </location>
</feature>
<dbReference type="Pfam" id="PF13439">
    <property type="entry name" value="Glyco_transf_4"/>
    <property type="match status" value="1"/>
</dbReference>
<evidence type="ECO:0000313" key="3">
    <source>
        <dbReference type="EMBL" id="MDR7156979.1"/>
    </source>
</evidence>
<feature type="domain" description="Glycosyl transferase family 1" evidence="1">
    <location>
        <begin position="181"/>
        <end position="326"/>
    </location>
</feature>
<dbReference type="Pfam" id="PF00534">
    <property type="entry name" value="Glycos_transf_1"/>
    <property type="match status" value="1"/>
</dbReference>
<dbReference type="SUPFAM" id="SSF53756">
    <property type="entry name" value="UDP-Glycosyltransferase/glycogen phosphorylase"/>
    <property type="match status" value="1"/>
</dbReference>
<name>A0ABU1X5Y1_SPHXE</name>
<accession>A0ABU1X5Y1</accession>
<dbReference type="Gene3D" id="3.40.50.2000">
    <property type="entry name" value="Glycogen Phosphorylase B"/>
    <property type="match status" value="2"/>
</dbReference>
<proteinExistence type="predicted"/>
<dbReference type="InterPro" id="IPR001296">
    <property type="entry name" value="Glyco_trans_1"/>
</dbReference>
<evidence type="ECO:0000313" key="4">
    <source>
        <dbReference type="Proteomes" id="UP001267638"/>
    </source>
</evidence>
<evidence type="ECO:0000259" key="2">
    <source>
        <dbReference type="Pfam" id="PF13439"/>
    </source>
</evidence>
<dbReference type="RefSeq" id="WP_310227514.1">
    <property type="nucleotide sequence ID" value="NZ_JAVDWV010000025.1"/>
</dbReference>
<gene>
    <name evidence="3" type="ORF">J2W40_003826</name>
</gene>